<proteinExistence type="predicted"/>
<dbReference type="EMBL" id="LAZR01023707">
    <property type="protein sequence ID" value="KKL77600.1"/>
    <property type="molecule type" value="Genomic_DNA"/>
</dbReference>
<accession>A0A0F9H7I8</accession>
<organism evidence="1">
    <name type="scientific">marine sediment metagenome</name>
    <dbReference type="NCBI Taxonomy" id="412755"/>
    <lineage>
        <taxon>unclassified sequences</taxon>
        <taxon>metagenomes</taxon>
        <taxon>ecological metagenomes</taxon>
    </lineage>
</organism>
<comment type="caution">
    <text evidence="1">The sequence shown here is derived from an EMBL/GenBank/DDBJ whole genome shotgun (WGS) entry which is preliminary data.</text>
</comment>
<name>A0A0F9H7I8_9ZZZZ</name>
<protein>
    <submittedName>
        <fullName evidence="1">Uncharacterized protein</fullName>
    </submittedName>
</protein>
<sequence length="310" mass="36114">MPNIRYEIWNPRPEALRQVEIAYSICAEYAAQGFDLTLRQLYYQFVARDLIANSQRSYKNLGSTINRARLSGLLDWDYIVDRTRNLEEMPSWAHPRSVLRSAASSFKLDHWEDQPQYVEVWIEKDALIGVIAPICERLDVPYFSCRGYTSQSKMWNAAQRLISKDRWHSEETGYDEEREITIIHLGDHDPSGIDMTRDIQDRLNLFEAGARVDRVALTMDQIDELSPPPNPTKLTDARAQGYIREYGYQSWELDALEPSYLSNLIETEVLRHRDEDIYEDTIARQNAFTETLTGLTRVGWDALKEFIHES</sequence>
<reference evidence="1" key="1">
    <citation type="journal article" date="2015" name="Nature">
        <title>Complex archaea that bridge the gap between prokaryotes and eukaryotes.</title>
        <authorList>
            <person name="Spang A."/>
            <person name="Saw J.H."/>
            <person name="Jorgensen S.L."/>
            <person name="Zaremba-Niedzwiedzka K."/>
            <person name="Martijn J."/>
            <person name="Lind A.E."/>
            <person name="van Eijk R."/>
            <person name="Schleper C."/>
            <person name="Guy L."/>
            <person name="Ettema T.J."/>
        </authorList>
    </citation>
    <scope>NUCLEOTIDE SEQUENCE</scope>
</reference>
<gene>
    <name evidence="1" type="ORF">LCGC14_2033290</name>
</gene>
<dbReference type="AlphaFoldDB" id="A0A0F9H7I8"/>
<evidence type="ECO:0000313" key="1">
    <source>
        <dbReference type="EMBL" id="KKL77600.1"/>
    </source>
</evidence>